<keyword evidence="9" id="KW-0732">Signal</keyword>
<evidence type="ECO:0000256" key="5">
    <source>
        <dbReference type="ARBA" id="ARBA00022723"/>
    </source>
</evidence>
<protein>
    <submittedName>
        <fullName evidence="11">Cytochrome c class I</fullName>
    </submittedName>
</protein>
<keyword evidence="4" id="KW-0679">Respiratory chain</keyword>
<dbReference type="GO" id="GO:0005506">
    <property type="term" value="F:iron ion binding"/>
    <property type="evidence" value="ECO:0007669"/>
    <property type="project" value="InterPro"/>
</dbReference>
<evidence type="ECO:0000256" key="8">
    <source>
        <dbReference type="PROSITE-ProRule" id="PRU00433"/>
    </source>
</evidence>
<dbReference type="InterPro" id="IPR036909">
    <property type="entry name" value="Cyt_c-like_dom_sf"/>
</dbReference>
<feature type="signal peptide" evidence="9">
    <location>
        <begin position="1"/>
        <end position="26"/>
    </location>
</feature>
<dbReference type="GO" id="GO:0020037">
    <property type="term" value="F:heme binding"/>
    <property type="evidence" value="ECO:0007669"/>
    <property type="project" value="InterPro"/>
</dbReference>
<name>B0SZM0_CAUSK</name>
<dbReference type="PANTHER" id="PTHR35008">
    <property type="entry name" value="BLL4482 PROTEIN-RELATED"/>
    <property type="match status" value="1"/>
</dbReference>
<accession>B0SZM0</accession>
<dbReference type="OrthoDB" id="70223at2"/>
<dbReference type="Pfam" id="PF13442">
    <property type="entry name" value="Cytochrome_CBB3"/>
    <property type="match status" value="1"/>
</dbReference>
<dbReference type="GO" id="GO:0009055">
    <property type="term" value="F:electron transfer activity"/>
    <property type="evidence" value="ECO:0007669"/>
    <property type="project" value="InterPro"/>
</dbReference>
<dbReference type="HOGENOM" id="CLU_093848_3_2_5"/>
<evidence type="ECO:0000256" key="4">
    <source>
        <dbReference type="ARBA" id="ARBA00022660"/>
    </source>
</evidence>
<evidence type="ECO:0000256" key="6">
    <source>
        <dbReference type="ARBA" id="ARBA00022982"/>
    </source>
</evidence>
<evidence type="ECO:0000256" key="9">
    <source>
        <dbReference type="SAM" id="SignalP"/>
    </source>
</evidence>
<evidence type="ECO:0000256" key="2">
    <source>
        <dbReference type="ARBA" id="ARBA00022448"/>
    </source>
</evidence>
<organism evidence="11">
    <name type="scientific">Caulobacter sp. (strain K31)</name>
    <dbReference type="NCBI Taxonomy" id="366602"/>
    <lineage>
        <taxon>Bacteria</taxon>
        <taxon>Pseudomonadati</taxon>
        <taxon>Pseudomonadota</taxon>
        <taxon>Alphaproteobacteria</taxon>
        <taxon>Caulobacterales</taxon>
        <taxon>Caulobacteraceae</taxon>
        <taxon>Caulobacter</taxon>
    </lineage>
</organism>
<evidence type="ECO:0000256" key="1">
    <source>
        <dbReference type="ARBA" id="ARBA00001926"/>
    </source>
</evidence>
<dbReference type="AlphaFoldDB" id="B0SZM0"/>
<keyword evidence="7 8" id="KW-0408">Iron</keyword>
<reference evidence="11" key="1">
    <citation type="submission" date="2008-01" db="EMBL/GenBank/DDBJ databases">
        <title>Complete sequence of chromosome of Caulobacter sp. K31.</title>
        <authorList>
            <consortium name="US DOE Joint Genome Institute"/>
            <person name="Copeland A."/>
            <person name="Lucas S."/>
            <person name="Lapidus A."/>
            <person name="Barry K."/>
            <person name="Glavina del Rio T."/>
            <person name="Dalin E."/>
            <person name="Tice H."/>
            <person name="Pitluck S."/>
            <person name="Bruce D."/>
            <person name="Goodwin L."/>
            <person name="Thompson L.S."/>
            <person name="Brettin T."/>
            <person name="Detter J.C."/>
            <person name="Han C."/>
            <person name="Schmutz J."/>
            <person name="Larimer F."/>
            <person name="Land M."/>
            <person name="Hauser L."/>
            <person name="Kyrpides N."/>
            <person name="Kim E."/>
            <person name="Stephens C."/>
            <person name="Richardson P."/>
        </authorList>
    </citation>
    <scope>NUCLEOTIDE SEQUENCE [LARGE SCALE GENOMIC DNA]</scope>
    <source>
        <strain evidence="11">K31</strain>
    </source>
</reference>
<feature type="domain" description="Cytochrome c" evidence="10">
    <location>
        <begin position="24"/>
        <end position="102"/>
    </location>
</feature>
<feature type="chain" id="PRO_5002752919" evidence="9">
    <location>
        <begin position="27"/>
        <end position="133"/>
    </location>
</feature>
<dbReference type="PRINTS" id="PR00605">
    <property type="entry name" value="CYTCHROMECIC"/>
</dbReference>
<dbReference type="PANTHER" id="PTHR35008:SF8">
    <property type="entry name" value="ALCOHOL DEHYDROGENASE CYTOCHROME C SUBUNIT"/>
    <property type="match status" value="1"/>
</dbReference>
<comment type="cofactor">
    <cofactor evidence="1">
        <name>heme c</name>
        <dbReference type="ChEBI" id="CHEBI:61717"/>
    </cofactor>
</comment>
<dbReference type="Gene3D" id="1.10.760.10">
    <property type="entry name" value="Cytochrome c-like domain"/>
    <property type="match status" value="1"/>
</dbReference>
<dbReference type="KEGG" id="cak:Caul_1380"/>
<keyword evidence="5 8" id="KW-0479">Metal-binding</keyword>
<evidence type="ECO:0000256" key="7">
    <source>
        <dbReference type="ARBA" id="ARBA00023004"/>
    </source>
</evidence>
<keyword evidence="2" id="KW-0813">Transport</keyword>
<proteinExistence type="predicted"/>
<keyword evidence="6" id="KW-0249">Electron transport</keyword>
<dbReference type="PROSITE" id="PS51007">
    <property type="entry name" value="CYTC"/>
    <property type="match status" value="1"/>
</dbReference>
<gene>
    <name evidence="11" type="ordered locus">Caul_1380</name>
</gene>
<dbReference type="SUPFAM" id="SSF46626">
    <property type="entry name" value="Cytochrome c"/>
    <property type="match status" value="1"/>
</dbReference>
<evidence type="ECO:0000256" key="3">
    <source>
        <dbReference type="ARBA" id="ARBA00022617"/>
    </source>
</evidence>
<dbReference type="InterPro" id="IPR051459">
    <property type="entry name" value="Cytochrome_c-type_DH"/>
</dbReference>
<evidence type="ECO:0000259" key="10">
    <source>
        <dbReference type="PROSITE" id="PS51007"/>
    </source>
</evidence>
<keyword evidence="3 8" id="KW-0349">Heme</keyword>
<dbReference type="InterPro" id="IPR008168">
    <property type="entry name" value="Cyt_C_IC"/>
</dbReference>
<dbReference type="eggNOG" id="COG2010">
    <property type="taxonomic scope" value="Bacteria"/>
</dbReference>
<dbReference type="STRING" id="366602.Caul_1380"/>
<dbReference type="InterPro" id="IPR009056">
    <property type="entry name" value="Cyt_c-like_dom"/>
</dbReference>
<dbReference type="EMBL" id="CP000927">
    <property type="protein sequence ID" value="ABZ70510.1"/>
    <property type="molecule type" value="Genomic_DNA"/>
</dbReference>
<sequence precursor="true">MSRSIALAPLAVGGLLAVAAFANAHAATPQSLFNDNCSACHQMSGKGVKGAFPALAGDPFVQGDAAPMLATVLAGRAGMPSFKDDINDADLASILTYVRASWGNKGKPVTPADVAAARVKLKAAKKPASLQAH</sequence>
<evidence type="ECO:0000313" key="11">
    <source>
        <dbReference type="EMBL" id="ABZ70510.1"/>
    </source>
</evidence>